<protein>
    <submittedName>
        <fullName evidence="1">Uncharacterized protein</fullName>
    </submittedName>
</protein>
<organism evidence="1">
    <name type="scientific">Anguilla anguilla</name>
    <name type="common">European freshwater eel</name>
    <name type="synonym">Muraena anguilla</name>
    <dbReference type="NCBI Taxonomy" id="7936"/>
    <lineage>
        <taxon>Eukaryota</taxon>
        <taxon>Metazoa</taxon>
        <taxon>Chordata</taxon>
        <taxon>Craniata</taxon>
        <taxon>Vertebrata</taxon>
        <taxon>Euteleostomi</taxon>
        <taxon>Actinopterygii</taxon>
        <taxon>Neopterygii</taxon>
        <taxon>Teleostei</taxon>
        <taxon>Anguilliformes</taxon>
        <taxon>Anguillidae</taxon>
        <taxon>Anguilla</taxon>
    </lineage>
</organism>
<dbReference type="AlphaFoldDB" id="A0A0E9T7X0"/>
<sequence>MQDLTQVLCLCAIMATQPIKSHPNTLKKTCNIYN</sequence>
<reference evidence="1" key="2">
    <citation type="journal article" date="2015" name="Fish Shellfish Immunol.">
        <title>Early steps in the European eel (Anguilla anguilla)-Vibrio vulnificus interaction in the gills: Role of the RtxA13 toxin.</title>
        <authorList>
            <person name="Callol A."/>
            <person name="Pajuelo D."/>
            <person name="Ebbesson L."/>
            <person name="Teles M."/>
            <person name="MacKenzie S."/>
            <person name="Amaro C."/>
        </authorList>
    </citation>
    <scope>NUCLEOTIDE SEQUENCE</scope>
</reference>
<dbReference type="EMBL" id="GBXM01029747">
    <property type="protein sequence ID" value="JAH78830.1"/>
    <property type="molecule type" value="Transcribed_RNA"/>
</dbReference>
<reference evidence="1" key="1">
    <citation type="submission" date="2014-11" db="EMBL/GenBank/DDBJ databases">
        <authorList>
            <person name="Amaro Gonzalez C."/>
        </authorList>
    </citation>
    <scope>NUCLEOTIDE SEQUENCE</scope>
</reference>
<accession>A0A0E9T7X0</accession>
<proteinExistence type="predicted"/>
<dbReference type="EMBL" id="GBXM01058813">
    <property type="protein sequence ID" value="JAH49764.1"/>
    <property type="molecule type" value="Transcribed_RNA"/>
</dbReference>
<name>A0A0E9T7X0_ANGAN</name>
<evidence type="ECO:0000313" key="1">
    <source>
        <dbReference type="EMBL" id="JAH49764.1"/>
    </source>
</evidence>